<keyword evidence="2" id="KW-0413">Isomerase</keyword>
<dbReference type="AlphaFoldDB" id="A0A0S2W885"/>
<keyword evidence="3" id="KW-1185">Reference proteome</keyword>
<name>A0A0S2W885_9FIRM</name>
<dbReference type="STRING" id="1297617.IB211_03165c"/>
<dbReference type="Pfam" id="PF01177">
    <property type="entry name" value="Asp_Glu_race"/>
    <property type="match status" value="1"/>
</dbReference>
<dbReference type="InterPro" id="IPR053714">
    <property type="entry name" value="Iso_Racemase_Enz_sf"/>
</dbReference>
<dbReference type="InterPro" id="IPR015942">
    <property type="entry name" value="Asp/Glu/hydantoin_racemase"/>
</dbReference>
<dbReference type="GO" id="GO:0047661">
    <property type="term" value="F:amino-acid racemase activity"/>
    <property type="evidence" value="ECO:0007669"/>
    <property type="project" value="InterPro"/>
</dbReference>
<dbReference type="PANTHER" id="PTHR28047">
    <property type="entry name" value="PROTEIN DCG1"/>
    <property type="match status" value="1"/>
</dbReference>
<evidence type="ECO:0000256" key="1">
    <source>
        <dbReference type="ARBA" id="ARBA00038414"/>
    </source>
</evidence>
<dbReference type="Gene3D" id="3.40.50.12500">
    <property type="match status" value="1"/>
</dbReference>
<accession>A0A0S2W885</accession>
<dbReference type="KEGG" id="ibu:IB211_03165c"/>
<protein>
    <submittedName>
        <fullName evidence="2">Allantoin racemase</fullName>
        <ecNumber evidence="2">5.1.99.3</ecNumber>
    </submittedName>
</protein>
<reference evidence="2 3" key="1">
    <citation type="journal article" date="2015" name="Nat. Commun.">
        <title>Production of butyrate from lysine and the Amadori product fructoselysine by a human gut commensal.</title>
        <authorList>
            <person name="Bui T.P."/>
            <person name="Ritari J."/>
            <person name="Boeren S."/>
            <person name="de Waard P."/>
            <person name="Plugge C.M."/>
            <person name="de Vos W.M."/>
        </authorList>
    </citation>
    <scope>NUCLEOTIDE SEQUENCE [LARGE SCALE GENOMIC DNA]</scope>
    <source>
        <strain evidence="2 3">AF211</strain>
    </source>
</reference>
<dbReference type="Proteomes" id="UP000064844">
    <property type="component" value="Chromosome"/>
</dbReference>
<gene>
    <name evidence="2" type="ORF">IB211_03165c</name>
</gene>
<sequence>MRILLLNPNSTQMVTQRIQRAAAPYQSAELEITAATAKKAPPAIETAMDELQASIAVLEELEARKGTYDGAALCCFSDPGLDAAKELCDVPVVGMCEAAVYFSAFYSRRFSILGSCGSGDVPYMYGHMKRYGAETRLASVDYTGTGVLGVPDQVTDDISEKIEGIIHRDGVGAVLLGCAAFAGMGDALSKKHGIYVTDGIGPAIMTLKMLHEYRRTI</sequence>
<dbReference type="EMBL" id="CP011307">
    <property type="protein sequence ID" value="ALP95556.1"/>
    <property type="molecule type" value="Genomic_DNA"/>
</dbReference>
<dbReference type="EC" id="5.1.99.3" evidence="2"/>
<evidence type="ECO:0000313" key="2">
    <source>
        <dbReference type="EMBL" id="ALP95556.1"/>
    </source>
</evidence>
<organism evidence="2 3">
    <name type="scientific">Intestinimonas butyriciproducens</name>
    <dbReference type="NCBI Taxonomy" id="1297617"/>
    <lineage>
        <taxon>Bacteria</taxon>
        <taxon>Bacillati</taxon>
        <taxon>Bacillota</taxon>
        <taxon>Clostridia</taxon>
        <taxon>Eubacteriales</taxon>
        <taxon>Intestinimonas</taxon>
    </lineage>
</organism>
<dbReference type="GO" id="GO:0047653">
    <property type="term" value="F:allantoin racemase activity"/>
    <property type="evidence" value="ECO:0007669"/>
    <property type="project" value="UniProtKB-EC"/>
</dbReference>
<dbReference type="RefSeq" id="WP_058118572.1">
    <property type="nucleotide sequence ID" value="NZ_CALICV010000011.1"/>
</dbReference>
<comment type="similarity">
    <text evidence="1">Belongs to the HyuE racemase family.</text>
</comment>
<reference evidence="3" key="2">
    <citation type="submission" date="2015-04" db="EMBL/GenBank/DDBJ databases">
        <title>A butyrogenic pathway from the amino acid lysine in a human gut commensal.</title>
        <authorList>
            <person name="de Vos W.M."/>
            <person name="Bui N.T.P."/>
            <person name="Plugge C.M."/>
            <person name="Ritari J."/>
        </authorList>
    </citation>
    <scope>NUCLEOTIDE SEQUENCE [LARGE SCALE GENOMIC DNA]</scope>
    <source>
        <strain evidence="3">AF211</strain>
    </source>
</reference>
<proteinExistence type="inferred from homology"/>
<dbReference type="PANTHER" id="PTHR28047:SF5">
    <property type="entry name" value="PROTEIN DCG1"/>
    <property type="match status" value="1"/>
</dbReference>
<evidence type="ECO:0000313" key="3">
    <source>
        <dbReference type="Proteomes" id="UP000064844"/>
    </source>
</evidence>
<dbReference type="InterPro" id="IPR052186">
    <property type="entry name" value="Hydantoin_racemase-like"/>
</dbReference>